<accession>A0A1F7G8H1</accession>
<gene>
    <name evidence="1" type="ORF">A2690_00435</name>
</gene>
<organism evidence="1 2">
    <name type="scientific">Candidatus Roizmanbacteria bacterium RIFCSPHIGHO2_01_FULL_39_12b</name>
    <dbReference type="NCBI Taxonomy" id="1802030"/>
    <lineage>
        <taxon>Bacteria</taxon>
        <taxon>Candidatus Roizmaniibacteriota</taxon>
    </lineage>
</organism>
<sequence length="109" mass="12443">MRLLIVISIEELGLILSQNDWPLLIATYCDYRIAPGGIVGFNERLGDLVARPGHKPNSQWASSQIVRKHRNNLRKCENLLQKHRSIDLSDVQGSTINDAFQDFLTWEIT</sequence>
<dbReference type="Proteomes" id="UP000178372">
    <property type="component" value="Unassembled WGS sequence"/>
</dbReference>
<name>A0A1F7G8H1_9BACT</name>
<protein>
    <submittedName>
        <fullName evidence="1">Uncharacterized protein</fullName>
    </submittedName>
</protein>
<comment type="caution">
    <text evidence="1">The sequence shown here is derived from an EMBL/GenBank/DDBJ whole genome shotgun (WGS) entry which is preliminary data.</text>
</comment>
<evidence type="ECO:0000313" key="1">
    <source>
        <dbReference type="EMBL" id="OGK15228.1"/>
    </source>
</evidence>
<reference evidence="1 2" key="1">
    <citation type="journal article" date="2016" name="Nat. Commun.">
        <title>Thousands of microbial genomes shed light on interconnected biogeochemical processes in an aquifer system.</title>
        <authorList>
            <person name="Anantharaman K."/>
            <person name="Brown C.T."/>
            <person name="Hug L.A."/>
            <person name="Sharon I."/>
            <person name="Castelle C.J."/>
            <person name="Probst A.J."/>
            <person name="Thomas B.C."/>
            <person name="Singh A."/>
            <person name="Wilkins M.J."/>
            <person name="Karaoz U."/>
            <person name="Brodie E.L."/>
            <person name="Williams K.H."/>
            <person name="Hubbard S.S."/>
            <person name="Banfield J.F."/>
        </authorList>
    </citation>
    <scope>NUCLEOTIDE SEQUENCE [LARGE SCALE GENOMIC DNA]</scope>
</reference>
<dbReference type="EMBL" id="MFZF01000033">
    <property type="protein sequence ID" value="OGK15228.1"/>
    <property type="molecule type" value="Genomic_DNA"/>
</dbReference>
<evidence type="ECO:0000313" key="2">
    <source>
        <dbReference type="Proteomes" id="UP000178372"/>
    </source>
</evidence>
<dbReference type="AlphaFoldDB" id="A0A1F7G8H1"/>
<proteinExistence type="predicted"/>